<sequence>MDENEWGIPAKDQETSTADSASAERAAEHSDAHDGATSENPWSETARDERADDPDDETEEGDEDASDESSPSAGKRTKRTSARTGGALTLGQARRALRTVETLRTAPDKAIGLAVALSGTRVGVEDSPRERLATQILTGRAQAGTALRDVREIAEADAMEAGVVAGLMGRQRLRPVWDLLHLAGCDIPAEPPAADSKLAITVAREAHSLTEDTTELIEDAVRILEG</sequence>
<feature type="region of interest" description="Disordered" evidence="1">
    <location>
        <begin position="1"/>
        <end position="90"/>
    </location>
</feature>
<accession>A0ABT0R172</accession>
<dbReference type="Proteomes" id="UP001203761">
    <property type="component" value="Unassembled WGS sequence"/>
</dbReference>
<dbReference type="RefSeq" id="WP_249737748.1">
    <property type="nucleotide sequence ID" value="NZ_JAKNCJ010000004.1"/>
</dbReference>
<reference evidence="2" key="1">
    <citation type="submission" date="2022-02" db="EMBL/GenBank/DDBJ databases">
        <authorList>
            <person name="Lee M."/>
            <person name="Kim S.-J."/>
            <person name="Jung M.-Y."/>
        </authorList>
    </citation>
    <scope>NUCLEOTIDE SEQUENCE</scope>
    <source>
        <strain evidence="2">JHP9</strain>
    </source>
</reference>
<feature type="compositionally biased region" description="Acidic residues" evidence="1">
    <location>
        <begin position="51"/>
        <end position="67"/>
    </location>
</feature>
<comment type="caution">
    <text evidence="2">The sequence shown here is derived from an EMBL/GenBank/DDBJ whole genome shotgun (WGS) entry which is preliminary data.</text>
</comment>
<evidence type="ECO:0008006" key="4">
    <source>
        <dbReference type="Google" id="ProtNLM"/>
    </source>
</evidence>
<evidence type="ECO:0000256" key="1">
    <source>
        <dbReference type="SAM" id="MobiDB-lite"/>
    </source>
</evidence>
<organism evidence="2 3">
    <name type="scientific">Brachybacterium equifaecis</name>
    <dbReference type="NCBI Taxonomy" id="2910770"/>
    <lineage>
        <taxon>Bacteria</taxon>
        <taxon>Bacillati</taxon>
        <taxon>Actinomycetota</taxon>
        <taxon>Actinomycetes</taxon>
        <taxon>Micrococcales</taxon>
        <taxon>Dermabacteraceae</taxon>
        <taxon>Brachybacterium</taxon>
    </lineage>
</organism>
<evidence type="ECO:0000313" key="2">
    <source>
        <dbReference type="EMBL" id="MCL6423674.1"/>
    </source>
</evidence>
<keyword evidence="3" id="KW-1185">Reference proteome</keyword>
<dbReference type="EMBL" id="JAKNCJ010000004">
    <property type="protein sequence ID" value="MCL6423674.1"/>
    <property type="molecule type" value="Genomic_DNA"/>
</dbReference>
<feature type="compositionally biased region" description="Basic and acidic residues" evidence="1">
    <location>
        <begin position="25"/>
        <end position="36"/>
    </location>
</feature>
<name>A0ABT0R172_9MICO</name>
<gene>
    <name evidence="2" type="ORF">Bequi_09790</name>
</gene>
<proteinExistence type="predicted"/>
<evidence type="ECO:0000313" key="3">
    <source>
        <dbReference type="Proteomes" id="UP001203761"/>
    </source>
</evidence>
<protein>
    <recommendedName>
        <fullName evidence="4">DUF222 domain-containing protein</fullName>
    </recommendedName>
</protein>